<protein>
    <recommendedName>
        <fullName evidence="2">Ubiquitin-like domain-containing protein</fullName>
    </recommendedName>
</protein>
<evidence type="ECO:0000259" key="2">
    <source>
        <dbReference type="PROSITE" id="PS50053"/>
    </source>
</evidence>
<dbReference type="OrthoDB" id="10016665at2759"/>
<dbReference type="SUPFAM" id="SSF46934">
    <property type="entry name" value="UBA-like"/>
    <property type="match status" value="1"/>
</dbReference>
<dbReference type="AlphaFoldDB" id="A0A7R8V549"/>
<dbReference type="CDD" id="cd17039">
    <property type="entry name" value="Ubl_ubiquitin_like"/>
    <property type="match status" value="1"/>
</dbReference>
<dbReference type="InterPro" id="IPR015496">
    <property type="entry name" value="Ubiquilin"/>
</dbReference>
<dbReference type="PANTHER" id="PTHR10677:SF25">
    <property type="entry name" value="UBIQUITIN-LIKE PROTEIN 7"/>
    <property type="match status" value="1"/>
</dbReference>
<dbReference type="InParanoid" id="A0A7R8V549"/>
<keyword evidence="4" id="KW-1185">Reference proteome</keyword>
<dbReference type="Gene3D" id="3.10.20.90">
    <property type="entry name" value="Phosphatidylinositol 3-kinase Catalytic Subunit, Chain A, domain 1"/>
    <property type="match status" value="1"/>
</dbReference>
<sequence>MAKLFLGVRIPNRAYERLLMEDVDFEQSVLGLRDQIAKKLDVPKEEIELLYCGNVLEDDEKISDLNIKPNTTIHVLKKTTKAPNYSTTATFTDTDCQRIADTFMEVTGTQINVQSRMNILQKILDEYPEFRRNLGAQALIRDSVLFNSLDKYDVIKKVSQNYPLICDAADFIVKTVKKEITKNYIEHTGSSLAAEELFSDLTSGSEEETSAQSNSEQARIRRISRDQLAAALSQVGSASLNSLSNIAQRNTNANTDNSASTSTSLPSGTSSSPVRISSSLLNNALRNALLSATAGQTQDSTRTEGIETGENQSSVSMDTSEVANQGGGGSSELNNAIQRNLFESELQIMHEVGLTDDTINLQALILARGEVEEAINFVYMWNS</sequence>
<dbReference type="GO" id="GO:0006511">
    <property type="term" value="P:ubiquitin-dependent protein catabolic process"/>
    <property type="evidence" value="ECO:0007669"/>
    <property type="project" value="TreeGrafter"/>
</dbReference>
<evidence type="ECO:0000256" key="1">
    <source>
        <dbReference type="SAM" id="MobiDB-lite"/>
    </source>
</evidence>
<organism evidence="3 4">
    <name type="scientific">Hermetia illucens</name>
    <name type="common">Black soldier fly</name>
    <dbReference type="NCBI Taxonomy" id="343691"/>
    <lineage>
        <taxon>Eukaryota</taxon>
        <taxon>Metazoa</taxon>
        <taxon>Ecdysozoa</taxon>
        <taxon>Arthropoda</taxon>
        <taxon>Hexapoda</taxon>
        <taxon>Insecta</taxon>
        <taxon>Pterygota</taxon>
        <taxon>Neoptera</taxon>
        <taxon>Endopterygota</taxon>
        <taxon>Diptera</taxon>
        <taxon>Brachycera</taxon>
        <taxon>Stratiomyomorpha</taxon>
        <taxon>Stratiomyidae</taxon>
        <taxon>Hermetiinae</taxon>
        <taxon>Hermetia</taxon>
    </lineage>
</organism>
<feature type="compositionally biased region" description="Polar residues" evidence="1">
    <location>
        <begin position="309"/>
        <end position="323"/>
    </location>
</feature>
<evidence type="ECO:0000313" key="3">
    <source>
        <dbReference type="EMBL" id="CAD7093023.1"/>
    </source>
</evidence>
<name>A0A7R8V549_HERIL</name>
<dbReference type="InterPro" id="IPR009060">
    <property type="entry name" value="UBA-like_sf"/>
</dbReference>
<dbReference type="GO" id="GO:0031593">
    <property type="term" value="F:polyubiquitin modification-dependent protein binding"/>
    <property type="evidence" value="ECO:0007669"/>
    <property type="project" value="TreeGrafter"/>
</dbReference>
<dbReference type="OMA" id="HAINLLM"/>
<proteinExistence type="predicted"/>
<feature type="region of interest" description="Disordered" evidence="1">
    <location>
        <begin position="292"/>
        <end position="331"/>
    </location>
</feature>
<dbReference type="SMART" id="SM00213">
    <property type="entry name" value="UBQ"/>
    <property type="match status" value="1"/>
</dbReference>
<dbReference type="Gene3D" id="1.10.8.10">
    <property type="entry name" value="DNA helicase RuvA subunit, C-terminal domain"/>
    <property type="match status" value="1"/>
</dbReference>
<gene>
    <name evidence="3" type="ORF">HERILL_LOCUS15337</name>
</gene>
<dbReference type="InterPro" id="IPR000626">
    <property type="entry name" value="Ubiquitin-like_dom"/>
</dbReference>
<dbReference type="PANTHER" id="PTHR10677">
    <property type="entry name" value="UBIQUILIN"/>
    <property type="match status" value="1"/>
</dbReference>
<dbReference type="PROSITE" id="PS50053">
    <property type="entry name" value="UBIQUITIN_2"/>
    <property type="match status" value="1"/>
</dbReference>
<dbReference type="Pfam" id="PF00240">
    <property type="entry name" value="ubiquitin"/>
    <property type="match status" value="1"/>
</dbReference>
<feature type="region of interest" description="Disordered" evidence="1">
    <location>
        <begin position="251"/>
        <end position="274"/>
    </location>
</feature>
<dbReference type="InterPro" id="IPR029071">
    <property type="entry name" value="Ubiquitin-like_domsf"/>
</dbReference>
<evidence type="ECO:0000313" key="4">
    <source>
        <dbReference type="Proteomes" id="UP000594454"/>
    </source>
</evidence>
<dbReference type="FunCoup" id="A0A7R8V549">
    <property type="interactions" value="37"/>
</dbReference>
<accession>A0A7R8V549</accession>
<dbReference type="GO" id="GO:0005829">
    <property type="term" value="C:cytosol"/>
    <property type="evidence" value="ECO:0007669"/>
    <property type="project" value="TreeGrafter"/>
</dbReference>
<reference evidence="3 4" key="1">
    <citation type="submission" date="2020-11" db="EMBL/GenBank/DDBJ databases">
        <authorList>
            <person name="Wallbank WR R."/>
            <person name="Pardo Diaz C."/>
            <person name="Kozak K."/>
            <person name="Martin S."/>
            <person name="Jiggins C."/>
            <person name="Moest M."/>
            <person name="Warren A I."/>
            <person name="Generalovic N T."/>
            <person name="Byers J.R.P. K."/>
            <person name="Montejo-Kovacevich G."/>
            <person name="Yen C E."/>
        </authorList>
    </citation>
    <scope>NUCLEOTIDE SEQUENCE [LARGE SCALE GENOMIC DNA]</scope>
</reference>
<dbReference type="SUPFAM" id="SSF54236">
    <property type="entry name" value="Ubiquitin-like"/>
    <property type="match status" value="1"/>
</dbReference>
<feature type="domain" description="Ubiquitin-like" evidence="2">
    <location>
        <begin position="4"/>
        <end position="82"/>
    </location>
</feature>
<dbReference type="Proteomes" id="UP000594454">
    <property type="component" value="Chromosome 6"/>
</dbReference>
<dbReference type="EMBL" id="LR899014">
    <property type="protein sequence ID" value="CAD7093023.1"/>
    <property type="molecule type" value="Genomic_DNA"/>
</dbReference>